<dbReference type="EMBL" id="CAMGYJ010000010">
    <property type="protein sequence ID" value="CAI0548838.1"/>
    <property type="molecule type" value="Genomic_DNA"/>
</dbReference>
<keyword evidence="3" id="KW-1185">Reference proteome</keyword>
<evidence type="ECO:0000313" key="3">
    <source>
        <dbReference type="Proteomes" id="UP001154282"/>
    </source>
</evidence>
<gene>
    <name evidence="2" type="ORF">LITE_LOCUS44909</name>
</gene>
<accession>A0AAV0QXJ5</accession>
<evidence type="ECO:0000256" key="1">
    <source>
        <dbReference type="SAM" id="MobiDB-lite"/>
    </source>
</evidence>
<protein>
    <submittedName>
        <fullName evidence="2">Uncharacterized protein</fullName>
    </submittedName>
</protein>
<comment type="caution">
    <text evidence="2">The sequence shown here is derived from an EMBL/GenBank/DDBJ whole genome shotgun (WGS) entry which is preliminary data.</text>
</comment>
<sequence>MGGGPVPELDRRVAEVLLPLQGLLGDACGGGGIDQGVGVSVLPQAVLRAVWRGVALRRGLRSVPAAGAGRARQGRHYGDGDGEEQQVAAVPELQILRREDGRLPSHHLQVRMNECNS</sequence>
<dbReference type="Proteomes" id="UP001154282">
    <property type="component" value="Unassembled WGS sequence"/>
</dbReference>
<evidence type="ECO:0000313" key="2">
    <source>
        <dbReference type="EMBL" id="CAI0548838.1"/>
    </source>
</evidence>
<name>A0AAV0QXJ5_9ROSI</name>
<feature type="region of interest" description="Disordered" evidence="1">
    <location>
        <begin position="65"/>
        <end position="85"/>
    </location>
</feature>
<proteinExistence type="predicted"/>
<dbReference type="AlphaFoldDB" id="A0AAV0QXJ5"/>
<organism evidence="2 3">
    <name type="scientific">Linum tenue</name>
    <dbReference type="NCBI Taxonomy" id="586396"/>
    <lineage>
        <taxon>Eukaryota</taxon>
        <taxon>Viridiplantae</taxon>
        <taxon>Streptophyta</taxon>
        <taxon>Embryophyta</taxon>
        <taxon>Tracheophyta</taxon>
        <taxon>Spermatophyta</taxon>
        <taxon>Magnoliopsida</taxon>
        <taxon>eudicotyledons</taxon>
        <taxon>Gunneridae</taxon>
        <taxon>Pentapetalae</taxon>
        <taxon>rosids</taxon>
        <taxon>fabids</taxon>
        <taxon>Malpighiales</taxon>
        <taxon>Linaceae</taxon>
        <taxon>Linum</taxon>
    </lineage>
</organism>
<reference evidence="2" key="1">
    <citation type="submission" date="2022-08" db="EMBL/GenBank/DDBJ databases">
        <authorList>
            <person name="Gutierrez-Valencia J."/>
        </authorList>
    </citation>
    <scope>NUCLEOTIDE SEQUENCE</scope>
</reference>